<evidence type="ECO:0000313" key="2">
    <source>
        <dbReference type="EMBL" id="CAG5114024.1"/>
    </source>
</evidence>
<dbReference type="InterPro" id="IPR015904">
    <property type="entry name" value="Sulphide_quinone_reductase"/>
</dbReference>
<evidence type="ECO:0000313" key="3">
    <source>
        <dbReference type="Proteomes" id="UP001158576"/>
    </source>
</evidence>
<gene>
    <name evidence="2" type="ORF">OKIOD_LOCUS16871</name>
</gene>
<sequence length="421" mass="46842">MKLSTLNIAKTLRPKVVIVGAGSGGMSTAARLARKGHYDITVVDRAETHYYQPLWTLVGGGQFNLSDSGKPISSLLPKSATHVKENVASFQPADNKITLENGSTLNYDALVLATGLELNYAGVEGAKEALKEDLKVCSNYSPAYVLKTFPAIKSFKGGKAVFTFPPMPIKCPGAPQKIMWIANDIWKNDSSVGKYELEFNTFLPVIFGVPKYAEALMKLVESEKVNLNRQHTLVEVDHLSNLAKFKKADGEMYETNYDFLHITPNQRPLKLFRDDESQLTDAAGWVSVNEKSLQHTVYENIFGVGDCTSIQTSKTAAAITSQHAILCENLEKFFNKEKFSEDYDGYTSCPLVTSQNTCIMAEFGFGGEVMESTFLNQGKNRYSMYLTKKAAIPFIYWQLMMRGLWAGPKPLKPLTNPFNWN</sequence>
<dbReference type="Proteomes" id="UP001158576">
    <property type="component" value="Chromosome 2"/>
</dbReference>
<organism evidence="2 3">
    <name type="scientific">Oikopleura dioica</name>
    <name type="common">Tunicate</name>
    <dbReference type="NCBI Taxonomy" id="34765"/>
    <lineage>
        <taxon>Eukaryota</taxon>
        <taxon>Metazoa</taxon>
        <taxon>Chordata</taxon>
        <taxon>Tunicata</taxon>
        <taxon>Appendicularia</taxon>
        <taxon>Copelata</taxon>
        <taxon>Oikopleuridae</taxon>
        <taxon>Oikopleura</taxon>
    </lineage>
</organism>
<evidence type="ECO:0000259" key="1">
    <source>
        <dbReference type="Pfam" id="PF07992"/>
    </source>
</evidence>
<dbReference type="Gene3D" id="3.50.50.60">
    <property type="entry name" value="FAD/NAD(P)-binding domain"/>
    <property type="match status" value="2"/>
</dbReference>
<dbReference type="InterPro" id="IPR023753">
    <property type="entry name" value="FAD/NAD-binding_dom"/>
</dbReference>
<reference evidence="2 3" key="1">
    <citation type="submission" date="2021-04" db="EMBL/GenBank/DDBJ databases">
        <authorList>
            <person name="Bliznina A."/>
        </authorList>
    </citation>
    <scope>NUCLEOTIDE SEQUENCE [LARGE SCALE GENOMIC DNA]</scope>
</reference>
<name>A0ABN7T989_OIKDI</name>
<feature type="domain" description="FAD/NAD(P)-binding" evidence="1">
    <location>
        <begin position="15"/>
        <end position="133"/>
    </location>
</feature>
<dbReference type="EMBL" id="OU015567">
    <property type="protein sequence ID" value="CAG5114024.1"/>
    <property type="molecule type" value="Genomic_DNA"/>
</dbReference>
<keyword evidence="3" id="KW-1185">Reference proteome</keyword>
<dbReference type="PANTHER" id="PTHR10632">
    <property type="entry name" value="SULFIDE:QUINONE OXIDOREDUCTASE"/>
    <property type="match status" value="1"/>
</dbReference>
<protein>
    <submittedName>
        <fullName evidence="2">Oidioi.mRNA.OKI2018_I69.chr2.g8106.t1.cds</fullName>
    </submittedName>
</protein>
<dbReference type="PANTHER" id="PTHR10632:SF2">
    <property type="entry name" value="SULFIDE:QUINONE OXIDOREDUCTASE, MITOCHONDRIAL"/>
    <property type="match status" value="1"/>
</dbReference>
<dbReference type="PRINTS" id="PR00368">
    <property type="entry name" value="FADPNR"/>
</dbReference>
<dbReference type="PRINTS" id="PR00469">
    <property type="entry name" value="PNDRDTASEII"/>
</dbReference>
<dbReference type="Pfam" id="PF07992">
    <property type="entry name" value="Pyr_redox_2"/>
    <property type="match status" value="1"/>
</dbReference>
<proteinExistence type="predicted"/>
<dbReference type="SUPFAM" id="SSF51905">
    <property type="entry name" value="FAD/NAD(P)-binding domain"/>
    <property type="match status" value="1"/>
</dbReference>
<accession>A0ABN7T989</accession>
<dbReference type="InterPro" id="IPR036188">
    <property type="entry name" value="FAD/NAD-bd_sf"/>
</dbReference>